<gene>
    <name evidence="2" type="ORF">A3860_30855</name>
</gene>
<evidence type="ECO:0008006" key="4">
    <source>
        <dbReference type="Google" id="ProtNLM"/>
    </source>
</evidence>
<accession>A0A1V9FU83</accession>
<evidence type="ECO:0000313" key="3">
    <source>
        <dbReference type="Proteomes" id="UP000192796"/>
    </source>
</evidence>
<keyword evidence="3" id="KW-1185">Reference proteome</keyword>
<evidence type="ECO:0000256" key="1">
    <source>
        <dbReference type="SAM" id="SignalP"/>
    </source>
</evidence>
<feature type="signal peptide" evidence="1">
    <location>
        <begin position="1"/>
        <end position="16"/>
    </location>
</feature>
<proteinExistence type="predicted"/>
<sequence>MIVAFALLLTAVAANAQQAMVNNGNLQIYSGASFCSYGGFTNSSSGVLVNNGNLYLKGDVSNDQAAMTAGSGILYLNGSAAQALNGAQSLKTYQLVTNNANGITLNNNLSVADVHTFTSGMIVTSLTPNYLIYEAGASYTGDADTRHVNGWVKKFGNTAFSFPVGNNSYERPVTVGSLSATSELNCLYRSATPNTGSVQAPILLVDANEYWEINKISGGTAQVTLNWDNTKVAFPPYTLADIRATYYNGSSWINENGTASGTVTTTGSITSGAVSSFGYFAIGSVAYILPIHFISVGAQRKTGTTVVRWKTARETDVDHYEVERLNTSGSFSEIGRVKSHNNIDETDYEYVDGLPLIGTAMYRIRSVDKDGQYIYSRIVSVSENSNVATFMVLNNPAHEAIYLSASAAYKGQYQYELYSTSGQLVQSGPLTINGLDIVTIPLMMKTMTGIYMLNVRNEQHRFAKRILVR</sequence>
<protein>
    <recommendedName>
        <fullName evidence="4">Secretion system C-terminal sorting domain-containing protein</fullName>
    </recommendedName>
</protein>
<dbReference type="InterPro" id="IPR026444">
    <property type="entry name" value="Secre_tail"/>
</dbReference>
<dbReference type="STRING" id="1703345.A3860_30855"/>
<dbReference type="AlphaFoldDB" id="A0A1V9FU83"/>
<feature type="chain" id="PRO_5012709347" description="Secretion system C-terminal sorting domain-containing protein" evidence="1">
    <location>
        <begin position="17"/>
        <end position="469"/>
    </location>
</feature>
<evidence type="ECO:0000313" key="2">
    <source>
        <dbReference type="EMBL" id="OQP61868.1"/>
    </source>
</evidence>
<dbReference type="Proteomes" id="UP000192796">
    <property type="component" value="Unassembled WGS sequence"/>
</dbReference>
<reference evidence="2 3" key="1">
    <citation type="submission" date="2016-03" db="EMBL/GenBank/DDBJ databases">
        <title>Niastella vici sp. nov., isolated from farmland soil.</title>
        <authorList>
            <person name="Chen L."/>
            <person name="Wang D."/>
            <person name="Yang S."/>
            <person name="Wang G."/>
        </authorList>
    </citation>
    <scope>NUCLEOTIDE SEQUENCE [LARGE SCALE GENOMIC DNA]</scope>
    <source>
        <strain evidence="2 3">DJ57</strain>
    </source>
</reference>
<dbReference type="EMBL" id="LVYD01000055">
    <property type="protein sequence ID" value="OQP61868.1"/>
    <property type="molecule type" value="Genomic_DNA"/>
</dbReference>
<organism evidence="2 3">
    <name type="scientific">Niastella vici</name>
    <dbReference type="NCBI Taxonomy" id="1703345"/>
    <lineage>
        <taxon>Bacteria</taxon>
        <taxon>Pseudomonadati</taxon>
        <taxon>Bacteroidota</taxon>
        <taxon>Chitinophagia</taxon>
        <taxon>Chitinophagales</taxon>
        <taxon>Chitinophagaceae</taxon>
        <taxon>Niastella</taxon>
    </lineage>
</organism>
<comment type="caution">
    <text evidence="2">The sequence shown here is derived from an EMBL/GenBank/DDBJ whole genome shotgun (WGS) entry which is preliminary data.</text>
</comment>
<dbReference type="InterPro" id="IPR013783">
    <property type="entry name" value="Ig-like_fold"/>
</dbReference>
<name>A0A1V9FU83_9BACT</name>
<dbReference type="NCBIfam" id="TIGR04183">
    <property type="entry name" value="Por_Secre_tail"/>
    <property type="match status" value="1"/>
</dbReference>
<dbReference type="Gene3D" id="2.60.40.10">
    <property type="entry name" value="Immunoglobulins"/>
    <property type="match status" value="1"/>
</dbReference>
<keyword evidence="1" id="KW-0732">Signal</keyword>